<organism evidence="2 3">
    <name type="scientific">Brachybacterium hainanense</name>
    <dbReference type="NCBI Taxonomy" id="1541174"/>
    <lineage>
        <taxon>Bacteria</taxon>
        <taxon>Bacillati</taxon>
        <taxon>Actinomycetota</taxon>
        <taxon>Actinomycetes</taxon>
        <taxon>Micrococcales</taxon>
        <taxon>Dermabacteraceae</taxon>
        <taxon>Brachybacterium</taxon>
    </lineage>
</organism>
<protein>
    <submittedName>
        <fullName evidence="2">ABC transporter permease</fullName>
    </submittedName>
</protein>
<feature type="transmembrane region" description="Helical" evidence="1">
    <location>
        <begin position="100"/>
        <end position="125"/>
    </location>
</feature>
<feature type="transmembrane region" description="Helical" evidence="1">
    <location>
        <begin position="216"/>
        <end position="235"/>
    </location>
</feature>
<accession>A0ABV6RA32</accession>
<dbReference type="RefSeq" id="WP_376979738.1">
    <property type="nucleotide sequence ID" value="NZ_JBHLSV010000007.1"/>
</dbReference>
<dbReference type="Pfam" id="PF12730">
    <property type="entry name" value="ABC2_membrane_4"/>
    <property type="match status" value="1"/>
</dbReference>
<comment type="caution">
    <text evidence="2">The sequence shown here is derived from an EMBL/GenBank/DDBJ whole genome shotgun (WGS) entry which is preliminary data.</text>
</comment>
<keyword evidence="1" id="KW-1133">Transmembrane helix</keyword>
<feature type="transmembrane region" description="Helical" evidence="1">
    <location>
        <begin position="137"/>
        <end position="159"/>
    </location>
</feature>
<keyword evidence="1" id="KW-0472">Membrane</keyword>
<evidence type="ECO:0000313" key="2">
    <source>
        <dbReference type="EMBL" id="MFC0673845.1"/>
    </source>
</evidence>
<reference evidence="2 3" key="1">
    <citation type="submission" date="2024-09" db="EMBL/GenBank/DDBJ databases">
        <authorList>
            <person name="Sun Q."/>
            <person name="Mori K."/>
        </authorList>
    </citation>
    <scope>NUCLEOTIDE SEQUENCE [LARGE SCALE GENOMIC DNA]</scope>
    <source>
        <strain evidence="2 3">CICC 10874</strain>
    </source>
</reference>
<feature type="transmembrane region" description="Helical" evidence="1">
    <location>
        <begin position="45"/>
        <end position="68"/>
    </location>
</feature>
<proteinExistence type="predicted"/>
<dbReference type="Proteomes" id="UP001589793">
    <property type="component" value="Unassembled WGS sequence"/>
</dbReference>
<gene>
    <name evidence="2" type="ORF">ACFFF6_07745</name>
</gene>
<name>A0ABV6RA32_9MICO</name>
<feature type="transmembrane region" description="Helical" evidence="1">
    <location>
        <begin position="166"/>
        <end position="185"/>
    </location>
</feature>
<keyword evidence="3" id="KW-1185">Reference proteome</keyword>
<sequence length="244" mass="25068">MANEFAKMRHLRVGLIATILVVAVLGLSLIGVVSDPTFDPAAAGAWLSMLAGLSLGIPLVAPLLLAVLASRQVDIEHQGSGWLLQTTAGLAPGIVCRAKFCALGAVVLLATLATSLVSLALGRVLAGISAPPPLGHWAGFTACILVVNLTLLAAHVLLAALVENQLIGLGLAVLGTLLGLFSKNLPEVLAHLTPWGCYALAEAASYRDGELVALPISYPSFVALGVLGGAVFTLVTSRFDRQEA</sequence>
<evidence type="ECO:0000256" key="1">
    <source>
        <dbReference type="SAM" id="Phobius"/>
    </source>
</evidence>
<feature type="transmembrane region" description="Helical" evidence="1">
    <location>
        <begin position="12"/>
        <end position="33"/>
    </location>
</feature>
<dbReference type="EMBL" id="JBHLSV010000007">
    <property type="protein sequence ID" value="MFC0673845.1"/>
    <property type="molecule type" value="Genomic_DNA"/>
</dbReference>
<keyword evidence="1" id="KW-0812">Transmembrane</keyword>
<evidence type="ECO:0000313" key="3">
    <source>
        <dbReference type="Proteomes" id="UP001589793"/>
    </source>
</evidence>